<dbReference type="NCBIfam" id="NF006054">
    <property type="entry name" value="PRK08202.1"/>
    <property type="match status" value="1"/>
</dbReference>
<feature type="binding site" evidence="6">
    <location>
        <position position="62"/>
    </location>
    <ligand>
        <name>phosphate</name>
        <dbReference type="ChEBI" id="CHEBI:43474"/>
    </ligand>
</feature>
<accession>A0A2N9LQD6</accession>
<dbReference type="UniPathway" id="UPA00606"/>
<dbReference type="InterPro" id="IPR000845">
    <property type="entry name" value="Nucleoside_phosphorylase_d"/>
</dbReference>
<dbReference type="GO" id="GO:0005737">
    <property type="term" value="C:cytoplasm"/>
    <property type="evidence" value="ECO:0007669"/>
    <property type="project" value="TreeGrafter"/>
</dbReference>
<keyword evidence="4 5" id="KW-0808">Transferase</keyword>
<dbReference type="GO" id="GO:0004731">
    <property type="term" value="F:purine-nucleoside phosphorylase activity"/>
    <property type="evidence" value="ECO:0007669"/>
    <property type="project" value="UniProtKB-EC"/>
</dbReference>
<evidence type="ECO:0000256" key="6">
    <source>
        <dbReference type="PIRSR" id="PIRSR000477-2"/>
    </source>
</evidence>
<name>A0A2N9LQD6_9BACT</name>
<proteinExistence type="inferred from homology"/>
<feature type="binding site" evidence="6">
    <location>
        <position position="114"/>
    </location>
    <ligand>
        <name>phosphate</name>
        <dbReference type="ChEBI" id="CHEBI:43474"/>
    </ligand>
</feature>
<dbReference type="InterPro" id="IPR011268">
    <property type="entry name" value="Purine_phosphorylase"/>
</dbReference>
<evidence type="ECO:0000256" key="2">
    <source>
        <dbReference type="ARBA" id="ARBA00006751"/>
    </source>
</evidence>
<evidence type="ECO:0000256" key="1">
    <source>
        <dbReference type="ARBA" id="ARBA00005058"/>
    </source>
</evidence>
<organism evidence="8 9">
    <name type="scientific">Candidatus Sulfuritelmatomonas gaucii</name>
    <dbReference type="NCBI Taxonomy" id="2043161"/>
    <lineage>
        <taxon>Bacteria</taxon>
        <taxon>Pseudomonadati</taxon>
        <taxon>Acidobacteriota</taxon>
        <taxon>Terriglobia</taxon>
        <taxon>Terriglobales</taxon>
        <taxon>Acidobacteriaceae</taxon>
        <taxon>Candidatus Sulfuritelmatomonas</taxon>
    </lineage>
</organism>
<dbReference type="NCBIfam" id="TIGR01697">
    <property type="entry name" value="PNPH-PUNA-XAPA"/>
    <property type="match status" value="1"/>
</dbReference>
<dbReference type="OrthoDB" id="1523230at2"/>
<comment type="similarity">
    <text evidence="2 5">Belongs to the PNP/MTAP phosphorylase family.</text>
</comment>
<evidence type="ECO:0000256" key="4">
    <source>
        <dbReference type="ARBA" id="ARBA00022679"/>
    </source>
</evidence>
<evidence type="ECO:0000313" key="9">
    <source>
        <dbReference type="Proteomes" id="UP000239735"/>
    </source>
</evidence>
<evidence type="ECO:0000256" key="5">
    <source>
        <dbReference type="PIRNR" id="PIRNR000477"/>
    </source>
</evidence>
<dbReference type="Gene3D" id="3.40.50.1580">
    <property type="entry name" value="Nucleoside phosphorylase domain"/>
    <property type="match status" value="1"/>
</dbReference>
<comment type="function">
    <text evidence="5">The purine nucleoside phosphorylases catalyze the phosphorolytic breakdown of the N-glycosidic bond in the beta-(deoxy)ribonucleoside molecules, with the formation of the corresponding free purine bases and pentose-1-phosphate.</text>
</comment>
<dbReference type="Proteomes" id="UP000239735">
    <property type="component" value="Unassembled WGS sequence"/>
</dbReference>
<dbReference type="InterPro" id="IPR035994">
    <property type="entry name" value="Nucleoside_phosphorylase_sf"/>
</dbReference>
<dbReference type="InterPro" id="IPR011270">
    <property type="entry name" value="Pur_Nuc_Pase_Ino/Guo-sp"/>
</dbReference>
<reference evidence="9" key="1">
    <citation type="submission" date="2018-02" db="EMBL/GenBank/DDBJ databases">
        <authorList>
            <person name="Hausmann B."/>
        </authorList>
    </citation>
    <scope>NUCLEOTIDE SEQUENCE [LARGE SCALE GENOMIC DNA]</scope>
    <source>
        <strain evidence="9">Peat soil MAG SbA5</strain>
    </source>
</reference>
<dbReference type="PANTHER" id="PTHR11904:SF9">
    <property type="entry name" value="PURINE NUCLEOSIDE PHOSPHORYLASE-RELATED"/>
    <property type="match status" value="1"/>
</dbReference>
<comment type="pathway">
    <text evidence="1 5">Purine metabolism; purine nucleoside salvage.</text>
</comment>
<dbReference type="PIRSF" id="PIRSF000477">
    <property type="entry name" value="PurNPase"/>
    <property type="match status" value="1"/>
</dbReference>
<feature type="binding site" evidence="6">
    <location>
        <position position="200"/>
    </location>
    <ligand>
        <name>a purine D-ribonucleoside</name>
        <dbReference type="ChEBI" id="CHEBI:142355"/>
    </ligand>
</feature>
<dbReference type="CDD" id="cd09009">
    <property type="entry name" value="PNP-EcPNPII_like"/>
    <property type="match status" value="1"/>
</dbReference>
<gene>
    <name evidence="8" type="primary">punA</name>
    <name evidence="8" type="ORF">SBA5_50026</name>
</gene>
<feature type="binding site" evidence="6">
    <location>
        <position position="219"/>
    </location>
    <ligand>
        <name>phosphate</name>
        <dbReference type="ChEBI" id="CHEBI:43474"/>
    </ligand>
</feature>
<evidence type="ECO:0000313" key="8">
    <source>
        <dbReference type="EMBL" id="SPE25437.1"/>
    </source>
</evidence>
<feature type="domain" description="Nucleoside phosphorylase" evidence="7">
    <location>
        <begin position="24"/>
        <end position="275"/>
    </location>
</feature>
<dbReference type="Pfam" id="PF01048">
    <property type="entry name" value="PNP_UDP_1"/>
    <property type="match status" value="1"/>
</dbReference>
<dbReference type="PANTHER" id="PTHR11904">
    <property type="entry name" value="METHYLTHIOADENOSINE/PURINE NUCLEOSIDE PHOSPHORYLASE"/>
    <property type="match status" value="1"/>
</dbReference>
<evidence type="ECO:0000256" key="3">
    <source>
        <dbReference type="ARBA" id="ARBA00022676"/>
    </source>
</evidence>
<dbReference type="GO" id="GO:0009116">
    <property type="term" value="P:nucleoside metabolic process"/>
    <property type="evidence" value="ECO:0007669"/>
    <property type="project" value="InterPro"/>
</dbReference>
<keyword evidence="3 5" id="KW-0328">Glycosyltransferase</keyword>
<dbReference type="NCBIfam" id="TIGR01700">
    <property type="entry name" value="PNPH"/>
    <property type="match status" value="1"/>
</dbReference>
<dbReference type="AlphaFoldDB" id="A0A2N9LQD6"/>
<dbReference type="EMBL" id="OKRB01000108">
    <property type="protein sequence ID" value="SPE25437.1"/>
    <property type="molecule type" value="Genomic_DNA"/>
</dbReference>
<sequence length="287" mass="30241">MTYYDQVAEAAAFLKSRLGSLAPKVGIVLGSGLGAAAQAVANPVIVPYAEIPHFPQSTVEGHSGRIVAGALNGSPVVIMQGRVHYYEGYSPLEVTFPMRVLGLLGVRVVVLTNAAGGIHAEYHPGQLVLLADHINQMGWNPLNGPNEPRFAVRPAAGLRFFDMTEAYSKALRALAKKAALEEGFSLEEGVYLATPGPSFETPAEIRAFRALGATLVGMSTVPETIVARHMGIEVLGISCVTNLAAGLGSTPLSHEEVSETGRQVENRLAALLKRLAPRIPATVGAES</sequence>
<feature type="binding site" evidence="6">
    <location>
        <position position="242"/>
    </location>
    <ligand>
        <name>a purine D-ribonucleoside</name>
        <dbReference type="ChEBI" id="CHEBI:142355"/>
    </ligand>
</feature>
<protein>
    <recommendedName>
        <fullName evidence="5">Purine nucleoside phosphorylase</fullName>
        <ecNumber evidence="5">2.4.2.1</ecNumber>
    </recommendedName>
    <alternativeName>
        <fullName evidence="5">Inosine-guanosine phosphorylase</fullName>
    </alternativeName>
</protein>
<dbReference type="SUPFAM" id="SSF53167">
    <property type="entry name" value="Purine and uridine phosphorylases"/>
    <property type="match status" value="1"/>
</dbReference>
<dbReference type="EC" id="2.4.2.1" evidence="5"/>
<feature type="binding site" evidence="6">
    <location>
        <position position="31"/>
    </location>
    <ligand>
        <name>phosphate</name>
        <dbReference type="ChEBI" id="CHEBI:43474"/>
    </ligand>
</feature>
<evidence type="ECO:0000259" key="7">
    <source>
        <dbReference type="Pfam" id="PF01048"/>
    </source>
</evidence>
<feature type="binding site" evidence="6">
    <location>
        <begin position="82"/>
        <end position="84"/>
    </location>
    <ligand>
        <name>phosphate</name>
        <dbReference type="ChEBI" id="CHEBI:43474"/>
    </ligand>
</feature>